<dbReference type="Proteomes" id="UP000823674">
    <property type="component" value="Chromosome A06"/>
</dbReference>
<evidence type="ECO:0000313" key="1">
    <source>
        <dbReference type="EMBL" id="KAG5393084.1"/>
    </source>
</evidence>
<evidence type="ECO:0000313" key="2">
    <source>
        <dbReference type="Proteomes" id="UP000823674"/>
    </source>
</evidence>
<reference evidence="1 2" key="1">
    <citation type="submission" date="2021-03" db="EMBL/GenBank/DDBJ databases">
        <authorList>
            <person name="King G.J."/>
            <person name="Bancroft I."/>
            <person name="Baten A."/>
            <person name="Bloomfield J."/>
            <person name="Borpatragohain P."/>
            <person name="He Z."/>
            <person name="Irish N."/>
            <person name="Irwin J."/>
            <person name="Liu K."/>
            <person name="Mauleon R.P."/>
            <person name="Moore J."/>
            <person name="Morris R."/>
            <person name="Ostergaard L."/>
            <person name="Wang B."/>
            <person name="Wells R."/>
        </authorList>
    </citation>
    <scope>NUCLEOTIDE SEQUENCE [LARGE SCALE GENOMIC DNA]</scope>
    <source>
        <strain evidence="1">R-o-18</strain>
        <tissue evidence="1">Leaf</tissue>
    </source>
</reference>
<sequence length="61" mass="6795">ASQKTLGRLLGKSSNTFYATRLPKKSLGSLLKYFAQSDLSQTLEDFSEDSWKTSKKSSNAF</sequence>
<feature type="non-terminal residue" evidence="1">
    <location>
        <position position="1"/>
    </location>
</feature>
<name>A0ABQ7M2S1_BRACM</name>
<organism evidence="1 2">
    <name type="scientific">Brassica rapa subsp. trilocularis</name>
    <dbReference type="NCBI Taxonomy" id="1813537"/>
    <lineage>
        <taxon>Eukaryota</taxon>
        <taxon>Viridiplantae</taxon>
        <taxon>Streptophyta</taxon>
        <taxon>Embryophyta</taxon>
        <taxon>Tracheophyta</taxon>
        <taxon>Spermatophyta</taxon>
        <taxon>Magnoliopsida</taxon>
        <taxon>eudicotyledons</taxon>
        <taxon>Gunneridae</taxon>
        <taxon>Pentapetalae</taxon>
        <taxon>rosids</taxon>
        <taxon>malvids</taxon>
        <taxon>Brassicales</taxon>
        <taxon>Brassicaceae</taxon>
        <taxon>Brassiceae</taxon>
        <taxon>Brassica</taxon>
    </lineage>
</organism>
<proteinExistence type="predicted"/>
<keyword evidence="2" id="KW-1185">Reference proteome</keyword>
<accession>A0ABQ7M2S1</accession>
<comment type="caution">
    <text evidence="1">The sequence shown here is derived from an EMBL/GenBank/DDBJ whole genome shotgun (WGS) entry which is preliminary data.</text>
</comment>
<dbReference type="EMBL" id="JADBGQ010000006">
    <property type="protein sequence ID" value="KAG5393084.1"/>
    <property type="molecule type" value="Genomic_DNA"/>
</dbReference>
<gene>
    <name evidence="1" type="primary">A06p023700.1_BraROA</name>
    <name evidence="1" type="ORF">IGI04_023047</name>
</gene>
<protein>
    <submittedName>
        <fullName evidence="1">Uncharacterized protein</fullName>
    </submittedName>
</protein>